<evidence type="ECO:0000313" key="2">
    <source>
        <dbReference type="EMBL" id="ABC65401.1"/>
    </source>
</evidence>
<dbReference type="SUPFAM" id="SSF52540">
    <property type="entry name" value="P-loop containing nucleoside triphosphate hydrolases"/>
    <property type="match status" value="1"/>
</dbReference>
<dbReference type="AlphaFoldDB" id="Q2NJJ2"/>
<keyword evidence="2" id="KW-0067">ATP-binding</keyword>
<dbReference type="OrthoDB" id="385623at2"/>
<keyword evidence="2" id="KW-0378">Hydrolase</keyword>
<dbReference type="Gene3D" id="3.40.50.300">
    <property type="entry name" value="P-loop containing nucleotide triphosphate hydrolases"/>
    <property type="match status" value="1"/>
</dbReference>
<dbReference type="PANTHER" id="PTHR30153">
    <property type="entry name" value="REPLICATIVE DNA HELICASE DNAB"/>
    <property type="match status" value="1"/>
</dbReference>
<dbReference type="HOGENOM" id="CLU_546093_0_0_14"/>
<evidence type="ECO:0000313" key="3">
    <source>
        <dbReference type="Proteomes" id="UP000001934"/>
    </source>
</evidence>
<dbReference type="eggNOG" id="COG0305">
    <property type="taxonomic scope" value="Bacteria"/>
</dbReference>
<dbReference type="EC" id="3.6.1.-" evidence="2"/>
<gene>
    <name evidence="2" type="primary">dnaB</name>
    <name evidence="2" type="ordered locus">AYWB_284</name>
</gene>
<feature type="domain" description="SF4 helicase" evidence="1">
    <location>
        <begin position="192"/>
        <end position="492"/>
    </location>
</feature>
<organism evidence="2 3">
    <name type="scientific">Aster yellows witches'-broom phytoplasma (strain AYWB)</name>
    <dbReference type="NCBI Taxonomy" id="322098"/>
    <lineage>
        <taxon>Bacteria</taxon>
        <taxon>Bacillati</taxon>
        <taxon>Mycoplasmatota</taxon>
        <taxon>Mollicutes</taxon>
        <taxon>Acholeplasmatales</taxon>
        <taxon>Acholeplasmataceae</taxon>
        <taxon>Candidatus Phytoplasma</taxon>
        <taxon>16SrI (Aster yellows group)</taxon>
    </lineage>
</organism>
<keyword evidence="3" id="KW-1185">Reference proteome</keyword>
<evidence type="ECO:0000259" key="1">
    <source>
        <dbReference type="PROSITE" id="PS51199"/>
    </source>
</evidence>
<proteinExistence type="predicted"/>
<accession>Q2NJJ2</accession>
<dbReference type="GO" id="GO:0003678">
    <property type="term" value="F:DNA helicase activity"/>
    <property type="evidence" value="ECO:0007669"/>
    <property type="project" value="InterPro"/>
</dbReference>
<name>Q2NJJ2_AYWBP</name>
<dbReference type="RefSeq" id="WP_011412565.1">
    <property type="nucleotide sequence ID" value="NC_007716.1"/>
</dbReference>
<dbReference type="GO" id="GO:0005829">
    <property type="term" value="C:cytosol"/>
    <property type="evidence" value="ECO:0007669"/>
    <property type="project" value="TreeGrafter"/>
</dbReference>
<dbReference type="GO" id="GO:0016787">
    <property type="term" value="F:hydrolase activity"/>
    <property type="evidence" value="ECO:0007669"/>
    <property type="project" value="UniProtKB-KW"/>
</dbReference>
<protein>
    <submittedName>
        <fullName evidence="2">Replicative DNA helicase</fullName>
        <ecNumber evidence="2">3.6.1.-</ecNumber>
    </submittedName>
</protein>
<dbReference type="Pfam" id="PF03796">
    <property type="entry name" value="DnaB_C"/>
    <property type="match status" value="1"/>
</dbReference>
<dbReference type="PROSITE" id="PS51199">
    <property type="entry name" value="SF4_HELICASE"/>
    <property type="match status" value="1"/>
</dbReference>
<dbReference type="KEGG" id="ayw:AYWB_284"/>
<dbReference type="InterPro" id="IPR027417">
    <property type="entry name" value="P-loop_NTPase"/>
</dbReference>
<dbReference type="GO" id="GO:0005524">
    <property type="term" value="F:ATP binding"/>
    <property type="evidence" value="ECO:0007669"/>
    <property type="project" value="InterPro"/>
</dbReference>
<keyword evidence="2" id="KW-0347">Helicase</keyword>
<keyword evidence="2" id="KW-0547">Nucleotide-binding</keyword>
<dbReference type="STRING" id="322098.AYWB_284"/>
<reference evidence="2 3" key="1">
    <citation type="journal article" date="2006" name="J. Bacteriol.">
        <title>Living with genome instability: the adaptation of phytoplasmas to diverse environments of their insect and plant hosts.</title>
        <authorList>
            <person name="Bai X."/>
            <person name="Zhang J."/>
            <person name="Ewing A."/>
            <person name="Miller S.A."/>
            <person name="Jancso Radek A."/>
            <person name="Shevchenko D.V."/>
            <person name="Tsukerman K."/>
            <person name="Walunas T."/>
            <person name="Lapidus A."/>
            <person name="Campbell J.W."/>
            <person name="Hogenhout S.A."/>
        </authorList>
    </citation>
    <scope>NUCLEOTIDE SEQUENCE [LARGE SCALE GENOMIC DNA]</scope>
    <source>
        <strain evidence="2 3">AYWB</strain>
    </source>
</reference>
<dbReference type="GO" id="GO:0006260">
    <property type="term" value="P:DNA replication"/>
    <property type="evidence" value="ECO:0007669"/>
    <property type="project" value="InterPro"/>
</dbReference>
<dbReference type="InterPro" id="IPR007694">
    <property type="entry name" value="DNA_helicase_DnaB-like_C"/>
</dbReference>
<dbReference type="PANTHER" id="PTHR30153:SF2">
    <property type="entry name" value="REPLICATIVE DNA HELICASE"/>
    <property type="match status" value="1"/>
</dbReference>
<dbReference type="PhylomeDB" id="Q2NJJ2"/>
<dbReference type="EMBL" id="CP000061">
    <property type="protein sequence ID" value="ABC65401.1"/>
    <property type="molecule type" value="Genomic_DNA"/>
</dbReference>
<dbReference type="Proteomes" id="UP000001934">
    <property type="component" value="Chromosome"/>
</dbReference>
<sequence>MNQLTNEQRALQQLITYIEQGQWEKLNLYCQIINPKTLLNPQNTKIFSAFKYLFLEKQTTHPFDKITTKSVIIQELLTYLQANFPKDKFTLESLNYLNDDFNNQNNTHVLDNLKHTYTQEKLFQKLIKIISPTYENQDPYHKNLYYQEIFDKLRNFISSIPHKSDKTLFNLNQMVSLHPEFFDTDNQAKQKIQEEYYRLSETFKGLNQSTNGFKKGQIITIGGYTGLGKTTFVYNLLLDIAKTKHQENSCYPHMLVFSYEMTLEENLNRLLAHQTQIPLDVILDKNFEDTNITPLKYTERMKIAKQFFANINLSFSYDKSKNIDYVIDLVYRLHFEKQVEIIVIDHLQITKTTNHLENDRLAIDEIMTKLKQLAIELNIVIVILSQFSRDTYSNYQGKSPEITALKGSGGIETNSDIVLMMSEFQPKLFKDKEKPINIYNSTLEEIYSDYNDNENQKIIEVCIKKNRSGTKKTLVYHFEMTTQTFQEIGYVLPYKIETYY</sequence>